<dbReference type="Proteomes" id="UP001164705">
    <property type="component" value="Chromosome"/>
</dbReference>
<keyword evidence="3" id="KW-1185">Reference proteome</keyword>
<proteinExistence type="predicted"/>
<dbReference type="RefSeq" id="WP_267676826.1">
    <property type="nucleotide sequence ID" value="NZ_CP113088.1"/>
</dbReference>
<gene>
    <name evidence="2" type="ORF">N7U66_00100</name>
</gene>
<organism evidence="2 3">
    <name type="scientific">Lacinutrix neustonica</name>
    <dbReference type="NCBI Taxonomy" id="2980107"/>
    <lineage>
        <taxon>Bacteria</taxon>
        <taxon>Pseudomonadati</taxon>
        <taxon>Bacteroidota</taxon>
        <taxon>Flavobacteriia</taxon>
        <taxon>Flavobacteriales</taxon>
        <taxon>Flavobacteriaceae</taxon>
        <taxon>Lacinutrix</taxon>
    </lineage>
</organism>
<feature type="transmembrane region" description="Helical" evidence="1">
    <location>
        <begin position="44"/>
        <end position="63"/>
    </location>
</feature>
<protein>
    <submittedName>
        <fullName evidence="2">Uncharacterized protein</fullName>
    </submittedName>
</protein>
<evidence type="ECO:0000256" key="1">
    <source>
        <dbReference type="SAM" id="Phobius"/>
    </source>
</evidence>
<keyword evidence="1" id="KW-0812">Transmembrane</keyword>
<evidence type="ECO:0000313" key="2">
    <source>
        <dbReference type="EMBL" id="WAC02232.1"/>
    </source>
</evidence>
<feature type="transmembrane region" description="Helical" evidence="1">
    <location>
        <begin position="69"/>
        <end position="87"/>
    </location>
</feature>
<dbReference type="AlphaFoldDB" id="A0A9E8MX85"/>
<keyword evidence="1" id="KW-1133">Transmembrane helix</keyword>
<evidence type="ECO:0000313" key="3">
    <source>
        <dbReference type="Proteomes" id="UP001164705"/>
    </source>
</evidence>
<reference evidence="2" key="1">
    <citation type="submission" date="2022-11" db="EMBL/GenBank/DDBJ databases">
        <title>Lacinutrix neustonica HL-RS19T sp. nov., isolated from the surface microlayer sample of brackish Lake Shihwa.</title>
        <authorList>
            <person name="Choi J.Y."/>
            <person name="Hwang C.Y."/>
        </authorList>
    </citation>
    <scope>NUCLEOTIDE SEQUENCE</scope>
    <source>
        <strain evidence="2">HL-RS19</strain>
    </source>
</reference>
<name>A0A9E8MX85_9FLAO</name>
<feature type="transmembrane region" description="Helical" evidence="1">
    <location>
        <begin position="12"/>
        <end position="37"/>
    </location>
</feature>
<sequence>MATIVGSIIGYGITALIPFNVGTAISLGIAMLVINFISGFKKSWRYGVVAAVAIALGSESNLLDTSMDRLISIGIGVAIGTLITFIIRPDKAEDRANRFLRDAIRAANKRFNVAITNTRYENNKDGSAHANIFHKNINYAQDMLNATQFADKSNIQDRIDHTKNLYNSIIIIHRVGEESHSNITNGSSNIEQDSKTTKTLVSDILNRLANGEKVEQDIIIEFSDQIETLIDNVQMDHEDKTITMLRQTFVFGLTEMKQSLEHLVGSYN</sequence>
<dbReference type="KEGG" id="lnu:N7U66_00100"/>
<keyword evidence="1" id="KW-0472">Membrane</keyword>
<accession>A0A9E8MX85</accession>
<dbReference type="EMBL" id="CP113088">
    <property type="protein sequence ID" value="WAC02232.1"/>
    <property type="molecule type" value="Genomic_DNA"/>
</dbReference>